<organism evidence="2 3">
    <name type="scientific">Panicum miliaceum</name>
    <name type="common">Proso millet</name>
    <name type="synonym">Broomcorn millet</name>
    <dbReference type="NCBI Taxonomy" id="4540"/>
    <lineage>
        <taxon>Eukaryota</taxon>
        <taxon>Viridiplantae</taxon>
        <taxon>Streptophyta</taxon>
        <taxon>Embryophyta</taxon>
        <taxon>Tracheophyta</taxon>
        <taxon>Spermatophyta</taxon>
        <taxon>Magnoliopsida</taxon>
        <taxon>Liliopsida</taxon>
        <taxon>Poales</taxon>
        <taxon>Poaceae</taxon>
        <taxon>PACMAD clade</taxon>
        <taxon>Panicoideae</taxon>
        <taxon>Panicodae</taxon>
        <taxon>Paniceae</taxon>
        <taxon>Panicinae</taxon>
        <taxon>Panicum</taxon>
        <taxon>Panicum sect. Panicum</taxon>
    </lineage>
</organism>
<dbReference type="STRING" id="4540.A0A3L6QZ26"/>
<dbReference type="EMBL" id="PQIB02000010">
    <property type="protein sequence ID" value="RLM92469.1"/>
    <property type="molecule type" value="Genomic_DNA"/>
</dbReference>
<dbReference type="Proteomes" id="UP000275267">
    <property type="component" value="Unassembled WGS sequence"/>
</dbReference>
<evidence type="ECO:0000313" key="2">
    <source>
        <dbReference type="EMBL" id="RLM92469.1"/>
    </source>
</evidence>
<dbReference type="AlphaFoldDB" id="A0A3L6QZ26"/>
<sequence length="123" mass="14220">MSASQKELGDEDARVVRVGDAARTNERLDFAGNAVRTAKYSPLTFLPRNLFEQLHRLAYVYFPRHRRAQPAAPARRLRPWGLRHAARLRPHRHRRQGRSEGRSQKELHSITAGLYKIPGNYLL</sequence>
<reference evidence="3" key="1">
    <citation type="journal article" date="2019" name="Nat. Commun.">
        <title>The genome of broomcorn millet.</title>
        <authorList>
            <person name="Zou C."/>
            <person name="Miki D."/>
            <person name="Li D."/>
            <person name="Tang Q."/>
            <person name="Xiao L."/>
            <person name="Rajput S."/>
            <person name="Deng P."/>
            <person name="Jia W."/>
            <person name="Huang R."/>
            <person name="Zhang M."/>
            <person name="Sun Y."/>
            <person name="Hu J."/>
            <person name="Fu X."/>
            <person name="Schnable P.S."/>
            <person name="Li F."/>
            <person name="Zhang H."/>
            <person name="Feng B."/>
            <person name="Zhu X."/>
            <person name="Liu R."/>
            <person name="Schnable J.C."/>
            <person name="Zhu J.-K."/>
            <person name="Zhang H."/>
        </authorList>
    </citation>
    <scope>NUCLEOTIDE SEQUENCE [LARGE SCALE GENOMIC DNA]</scope>
</reference>
<evidence type="ECO:0000313" key="3">
    <source>
        <dbReference type="Proteomes" id="UP000275267"/>
    </source>
</evidence>
<keyword evidence="3" id="KW-1185">Reference proteome</keyword>
<gene>
    <name evidence="2" type="ORF">C2845_PM08G03620</name>
</gene>
<dbReference type="OrthoDB" id="785676at2759"/>
<dbReference type="Pfam" id="PF16209">
    <property type="entry name" value="PhoLip_ATPase_N"/>
    <property type="match status" value="1"/>
</dbReference>
<evidence type="ECO:0000259" key="1">
    <source>
        <dbReference type="Pfam" id="PF16209"/>
    </source>
</evidence>
<feature type="domain" description="P-type ATPase N-terminal" evidence="1">
    <location>
        <begin position="20"/>
        <end position="62"/>
    </location>
</feature>
<comment type="caution">
    <text evidence="2">The sequence shown here is derived from an EMBL/GenBank/DDBJ whole genome shotgun (WGS) entry which is preliminary data.</text>
</comment>
<accession>A0A3L6QZ26</accession>
<proteinExistence type="predicted"/>
<name>A0A3L6QZ26_PANMI</name>
<dbReference type="InterPro" id="IPR032631">
    <property type="entry name" value="P-type_ATPase_N"/>
</dbReference>
<protein>
    <submittedName>
        <fullName evidence="2">Phospholipid-transporting ATPase 1-like isoform X4</fullName>
    </submittedName>
</protein>